<dbReference type="InterPro" id="IPR001628">
    <property type="entry name" value="Znf_hrmn_rcpt"/>
</dbReference>
<dbReference type="Proteomes" id="UP001328107">
    <property type="component" value="Unassembled WGS sequence"/>
</dbReference>
<keyword evidence="4" id="KW-0805">Transcription regulation</keyword>
<evidence type="ECO:0000256" key="6">
    <source>
        <dbReference type="ARBA" id="ARBA00023163"/>
    </source>
</evidence>
<organism evidence="10 11">
    <name type="scientific">Pristionchus mayeri</name>
    <dbReference type="NCBI Taxonomy" id="1317129"/>
    <lineage>
        <taxon>Eukaryota</taxon>
        <taxon>Metazoa</taxon>
        <taxon>Ecdysozoa</taxon>
        <taxon>Nematoda</taxon>
        <taxon>Chromadorea</taxon>
        <taxon>Rhabditida</taxon>
        <taxon>Rhabditina</taxon>
        <taxon>Diplogasteromorpha</taxon>
        <taxon>Diplogasteroidea</taxon>
        <taxon>Neodiplogasteridae</taxon>
        <taxon>Pristionchus</taxon>
    </lineage>
</organism>
<dbReference type="SMART" id="SM00399">
    <property type="entry name" value="ZnF_C4"/>
    <property type="match status" value="1"/>
</dbReference>
<keyword evidence="6" id="KW-0804">Transcription</keyword>
<evidence type="ECO:0000256" key="8">
    <source>
        <dbReference type="ARBA" id="ARBA00023242"/>
    </source>
</evidence>
<dbReference type="AlphaFoldDB" id="A0AAN5IAF3"/>
<evidence type="ECO:0000256" key="5">
    <source>
        <dbReference type="ARBA" id="ARBA00023125"/>
    </source>
</evidence>
<evidence type="ECO:0000313" key="11">
    <source>
        <dbReference type="Proteomes" id="UP001328107"/>
    </source>
</evidence>
<dbReference type="EMBL" id="BTRK01000005">
    <property type="protein sequence ID" value="GMR55861.1"/>
    <property type="molecule type" value="Genomic_DNA"/>
</dbReference>
<feature type="domain" description="Nuclear receptor" evidence="9">
    <location>
        <begin position="6"/>
        <end position="74"/>
    </location>
</feature>
<dbReference type="PROSITE" id="PS00031">
    <property type="entry name" value="NUCLEAR_REC_DBD_1"/>
    <property type="match status" value="1"/>
</dbReference>
<keyword evidence="8" id="KW-0539">Nucleus</keyword>
<feature type="non-terminal residue" evidence="10">
    <location>
        <position position="74"/>
    </location>
</feature>
<sequence>FYLSSREYCVVCGDRASGYHYGVLACEGCKSFFRRSIKLKYEPCLRKGTCVIRKASRNRCQACSLLKCNREGMS</sequence>
<reference evidence="11" key="1">
    <citation type="submission" date="2022-10" db="EMBL/GenBank/DDBJ databases">
        <title>Genome assembly of Pristionchus species.</title>
        <authorList>
            <person name="Yoshida K."/>
            <person name="Sommer R.J."/>
        </authorList>
    </citation>
    <scope>NUCLEOTIDE SEQUENCE [LARGE SCALE GENOMIC DNA]</scope>
    <source>
        <strain evidence="11">RS5460</strain>
    </source>
</reference>
<evidence type="ECO:0000313" key="10">
    <source>
        <dbReference type="EMBL" id="GMR55861.1"/>
    </source>
</evidence>
<keyword evidence="5" id="KW-0238">DNA-binding</keyword>
<accession>A0AAN5IAF3</accession>
<dbReference type="GO" id="GO:0003700">
    <property type="term" value="F:DNA-binding transcription factor activity"/>
    <property type="evidence" value="ECO:0007669"/>
    <property type="project" value="InterPro"/>
</dbReference>
<evidence type="ECO:0000256" key="4">
    <source>
        <dbReference type="ARBA" id="ARBA00023015"/>
    </source>
</evidence>
<keyword evidence="3" id="KW-0862">Zinc</keyword>
<dbReference type="InterPro" id="IPR050200">
    <property type="entry name" value="Nuclear_hormone_rcpt_NR3"/>
</dbReference>
<name>A0AAN5IAF3_9BILA</name>
<dbReference type="PROSITE" id="PS51030">
    <property type="entry name" value="NUCLEAR_REC_DBD_2"/>
    <property type="match status" value="1"/>
</dbReference>
<keyword evidence="11" id="KW-1185">Reference proteome</keyword>
<evidence type="ECO:0000256" key="2">
    <source>
        <dbReference type="ARBA" id="ARBA00022771"/>
    </source>
</evidence>
<evidence type="ECO:0000256" key="1">
    <source>
        <dbReference type="ARBA" id="ARBA00022723"/>
    </source>
</evidence>
<evidence type="ECO:0000256" key="7">
    <source>
        <dbReference type="ARBA" id="ARBA00023170"/>
    </source>
</evidence>
<evidence type="ECO:0000259" key="9">
    <source>
        <dbReference type="PROSITE" id="PS51030"/>
    </source>
</evidence>
<dbReference type="GO" id="GO:0008270">
    <property type="term" value="F:zinc ion binding"/>
    <property type="evidence" value="ECO:0007669"/>
    <property type="project" value="UniProtKB-KW"/>
</dbReference>
<dbReference type="PANTHER" id="PTHR48092">
    <property type="entry name" value="KNIRPS-RELATED PROTEIN-RELATED"/>
    <property type="match status" value="1"/>
</dbReference>
<keyword evidence="7" id="KW-0675">Receptor</keyword>
<gene>
    <name evidence="10" type="ORF">PMAYCL1PPCAC_26056</name>
</gene>
<dbReference type="SUPFAM" id="SSF57716">
    <property type="entry name" value="Glucocorticoid receptor-like (DNA-binding domain)"/>
    <property type="match status" value="1"/>
</dbReference>
<proteinExistence type="predicted"/>
<keyword evidence="1" id="KW-0479">Metal-binding</keyword>
<dbReference type="Gene3D" id="3.30.50.10">
    <property type="entry name" value="Erythroid Transcription Factor GATA-1, subunit A"/>
    <property type="match status" value="1"/>
</dbReference>
<comment type="caution">
    <text evidence="10">The sequence shown here is derived from an EMBL/GenBank/DDBJ whole genome shotgun (WGS) entry which is preliminary data.</text>
</comment>
<feature type="non-terminal residue" evidence="10">
    <location>
        <position position="1"/>
    </location>
</feature>
<dbReference type="Pfam" id="PF00105">
    <property type="entry name" value="zf-C4"/>
    <property type="match status" value="1"/>
</dbReference>
<dbReference type="GO" id="GO:0043565">
    <property type="term" value="F:sequence-specific DNA binding"/>
    <property type="evidence" value="ECO:0007669"/>
    <property type="project" value="InterPro"/>
</dbReference>
<dbReference type="PRINTS" id="PR00047">
    <property type="entry name" value="STROIDFINGER"/>
</dbReference>
<dbReference type="InterPro" id="IPR013088">
    <property type="entry name" value="Znf_NHR/GATA"/>
</dbReference>
<keyword evidence="2" id="KW-0863">Zinc-finger</keyword>
<evidence type="ECO:0000256" key="3">
    <source>
        <dbReference type="ARBA" id="ARBA00022833"/>
    </source>
</evidence>
<protein>
    <recommendedName>
        <fullName evidence="9">Nuclear receptor domain-containing protein</fullName>
    </recommendedName>
</protein>